<evidence type="ECO:0000256" key="7">
    <source>
        <dbReference type="SAM" id="MobiDB-lite"/>
    </source>
</evidence>
<sequence length="560" mass="62077">MDNSEVPTPAEISDQDSESQEQVEDDLYTQLKKHLQYLRSRVGASPDHDAQFAHLKISDLTEVPHPDFSGGEHPDNDDLGSGQGQAANRDHGEEEPSKTAEEVAPKEVDAKVEGRNQQPVFVDEENKNQSGSDAVNGTSEEAEVGDKPEDRTSPYKLVWQRQVGEANPPRPYQPPTGAYGEEVVQVKISAASDSKREIYVLSDIHLGRPLAICPGHLQLESALSRIVTAAAEGTVHSLILLGDIFEMWVQLAAEPAWTDQDFLRHWKTDSVCKVFTRAVCEMAGEHGVDVYYIRGNHDHEITSAMVQDLFHGKVRFVPGILIYSISVDQQEYHIRFEHGHIQDLMSTYSYKDNNGLVCGRPFGYHLCRCVSLQILNGLLVGDGVDKSIQTAKAQFHAMLKSAGPDIMNLVCLPDIREELLSLMMELGLGGSIHGNGVIRMHDGMYVPVRKLPKYSFIERLCKQEGLEKVFKMFLVYLDDFSPLLEACEEDVVVTGHNHHWAAEPAVGRDGRSVLSANSGAWVDAEEVSYLRLVPPTSLEDGSIEVLHYPVTMATAEDSSK</sequence>
<gene>
    <name evidence="10" type="primary">LOC118421877</name>
</gene>
<accession>A0A9J7LNY5</accession>
<reference evidence="10" key="2">
    <citation type="submission" date="2025-08" db="UniProtKB">
        <authorList>
            <consortium name="RefSeq"/>
        </authorList>
    </citation>
    <scope>IDENTIFICATION</scope>
    <source>
        <strain evidence="10">S238N-H82</strain>
        <tissue evidence="10">Testes</tissue>
    </source>
</reference>
<protein>
    <submittedName>
        <fullName evidence="10">Uncharacterized protein LOC118421877</fullName>
    </submittedName>
</protein>
<evidence type="ECO:0000256" key="4">
    <source>
        <dbReference type="ARBA" id="ARBA00022801"/>
    </source>
</evidence>
<dbReference type="InterPro" id="IPR004843">
    <property type="entry name" value="Calcineurin-like_PHP"/>
</dbReference>
<dbReference type="Proteomes" id="UP000001554">
    <property type="component" value="Chromosome 8"/>
</dbReference>
<dbReference type="InterPro" id="IPR043461">
    <property type="entry name" value="LpxH-like"/>
</dbReference>
<feature type="compositionally biased region" description="Polar residues" evidence="7">
    <location>
        <begin position="128"/>
        <end position="139"/>
    </location>
</feature>
<dbReference type="KEGG" id="bfo:118421877"/>
<reference evidence="9" key="1">
    <citation type="journal article" date="2020" name="Nat. Ecol. Evol.">
        <title>Deeply conserved synteny resolves early events in vertebrate evolution.</title>
        <authorList>
            <person name="Simakov O."/>
            <person name="Marletaz F."/>
            <person name="Yue J.X."/>
            <person name="O'Connell B."/>
            <person name="Jenkins J."/>
            <person name="Brandt A."/>
            <person name="Calef R."/>
            <person name="Tung C.H."/>
            <person name="Huang T.K."/>
            <person name="Schmutz J."/>
            <person name="Satoh N."/>
            <person name="Yu J.K."/>
            <person name="Putnam N.H."/>
            <person name="Green R.E."/>
            <person name="Rokhsar D.S."/>
        </authorList>
    </citation>
    <scope>NUCLEOTIDE SEQUENCE [LARGE SCALE GENOMIC DNA]</scope>
    <source>
        <strain evidence="9">S238N-H82</strain>
    </source>
</reference>
<dbReference type="AlphaFoldDB" id="A0A9J7LNY5"/>
<dbReference type="PANTHER" id="PTHR34990:SF1">
    <property type="entry name" value="UDP-2,3-DIACYLGLUCOSAMINE HYDROLASE"/>
    <property type="match status" value="1"/>
</dbReference>
<feature type="compositionally biased region" description="Basic and acidic residues" evidence="7">
    <location>
        <begin position="53"/>
        <end position="76"/>
    </location>
</feature>
<proteinExistence type="predicted"/>
<dbReference type="PANTHER" id="PTHR34990">
    <property type="entry name" value="UDP-2,3-DIACYLGLUCOSAMINE HYDROLASE-RELATED"/>
    <property type="match status" value="1"/>
</dbReference>
<evidence type="ECO:0000256" key="2">
    <source>
        <dbReference type="ARBA" id="ARBA00022519"/>
    </source>
</evidence>
<evidence type="ECO:0000259" key="8">
    <source>
        <dbReference type="Pfam" id="PF00149"/>
    </source>
</evidence>
<dbReference type="RefSeq" id="XP_035685275.1">
    <property type="nucleotide sequence ID" value="XM_035829382.1"/>
</dbReference>
<keyword evidence="2" id="KW-0997">Cell inner membrane</keyword>
<dbReference type="GO" id="GO:0016787">
    <property type="term" value="F:hydrolase activity"/>
    <property type="evidence" value="ECO:0007669"/>
    <property type="project" value="UniProtKB-KW"/>
</dbReference>
<dbReference type="Gene3D" id="3.60.21.10">
    <property type="match status" value="1"/>
</dbReference>
<evidence type="ECO:0000313" key="10">
    <source>
        <dbReference type="RefSeq" id="XP_035685275.1"/>
    </source>
</evidence>
<feature type="compositionally biased region" description="Basic and acidic residues" evidence="7">
    <location>
        <begin position="144"/>
        <end position="153"/>
    </location>
</feature>
<feature type="region of interest" description="Disordered" evidence="7">
    <location>
        <begin position="1"/>
        <end position="24"/>
    </location>
</feature>
<dbReference type="Pfam" id="PF00149">
    <property type="entry name" value="Metallophos"/>
    <property type="match status" value="1"/>
</dbReference>
<dbReference type="GO" id="GO:0046872">
    <property type="term" value="F:metal ion binding"/>
    <property type="evidence" value="ECO:0007669"/>
    <property type="project" value="UniProtKB-KW"/>
</dbReference>
<keyword evidence="3" id="KW-0479">Metal-binding</keyword>
<evidence type="ECO:0000313" key="9">
    <source>
        <dbReference type="Proteomes" id="UP000001554"/>
    </source>
</evidence>
<keyword evidence="1" id="KW-1003">Cell membrane</keyword>
<keyword evidence="6" id="KW-0464">Manganese</keyword>
<dbReference type="InterPro" id="IPR029052">
    <property type="entry name" value="Metallo-depent_PP-like"/>
</dbReference>
<feature type="compositionally biased region" description="Acidic residues" evidence="7">
    <location>
        <begin position="13"/>
        <end position="24"/>
    </location>
</feature>
<feature type="region of interest" description="Disordered" evidence="7">
    <location>
        <begin position="53"/>
        <end position="154"/>
    </location>
</feature>
<keyword evidence="4" id="KW-0378">Hydrolase</keyword>
<evidence type="ECO:0000256" key="3">
    <source>
        <dbReference type="ARBA" id="ARBA00022723"/>
    </source>
</evidence>
<dbReference type="OMA" id="QFHAMLK"/>
<feature type="domain" description="Calcineurin-like phosphoesterase" evidence="8">
    <location>
        <begin position="198"/>
        <end position="358"/>
    </location>
</feature>
<keyword evidence="9" id="KW-1185">Reference proteome</keyword>
<evidence type="ECO:0000256" key="6">
    <source>
        <dbReference type="ARBA" id="ARBA00023211"/>
    </source>
</evidence>
<dbReference type="SUPFAM" id="SSF56300">
    <property type="entry name" value="Metallo-dependent phosphatases"/>
    <property type="match status" value="1"/>
</dbReference>
<organism evidence="9 10">
    <name type="scientific">Branchiostoma floridae</name>
    <name type="common">Florida lancelet</name>
    <name type="synonym">Amphioxus</name>
    <dbReference type="NCBI Taxonomy" id="7739"/>
    <lineage>
        <taxon>Eukaryota</taxon>
        <taxon>Metazoa</taxon>
        <taxon>Chordata</taxon>
        <taxon>Cephalochordata</taxon>
        <taxon>Leptocardii</taxon>
        <taxon>Amphioxiformes</taxon>
        <taxon>Branchiostomatidae</taxon>
        <taxon>Branchiostoma</taxon>
    </lineage>
</organism>
<keyword evidence="5" id="KW-0472">Membrane</keyword>
<feature type="compositionally biased region" description="Basic and acidic residues" evidence="7">
    <location>
        <begin position="88"/>
        <end position="114"/>
    </location>
</feature>
<name>A0A9J7LNY5_BRAFL</name>
<dbReference type="OrthoDB" id="10035526at2759"/>
<dbReference type="GeneID" id="118421877"/>
<evidence type="ECO:0000256" key="5">
    <source>
        <dbReference type="ARBA" id="ARBA00023136"/>
    </source>
</evidence>
<evidence type="ECO:0000256" key="1">
    <source>
        <dbReference type="ARBA" id="ARBA00022475"/>
    </source>
</evidence>